<evidence type="ECO:0000313" key="11">
    <source>
        <dbReference type="EMBL" id="CAB5045587.1"/>
    </source>
</evidence>
<keyword evidence="3 6" id="KW-0812">Transmembrane</keyword>
<proteinExistence type="predicted"/>
<dbReference type="PANTHER" id="PTHR47089">
    <property type="entry name" value="ABC TRANSPORTER, PERMEASE PROTEIN"/>
    <property type="match status" value="1"/>
</dbReference>
<dbReference type="CDD" id="cd06580">
    <property type="entry name" value="TM_PBP1_transp_TpRbsC_like"/>
    <property type="match status" value="1"/>
</dbReference>
<dbReference type="GO" id="GO:0005886">
    <property type="term" value="C:plasma membrane"/>
    <property type="evidence" value="ECO:0007669"/>
    <property type="project" value="UniProtKB-SubCell"/>
</dbReference>
<dbReference type="EMBL" id="CAFBRX010000009">
    <property type="protein sequence ID" value="CAB5111321.1"/>
    <property type="molecule type" value="Genomic_DNA"/>
</dbReference>
<dbReference type="EMBL" id="CAEZUK010000004">
    <property type="protein sequence ID" value="CAB4589267.1"/>
    <property type="molecule type" value="Genomic_DNA"/>
</dbReference>
<accession>A0A6J6VE34</accession>
<evidence type="ECO:0000313" key="12">
    <source>
        <dbReference type="EMBL" id="CAB5111321.1"/>
    </source>
</evidence>
<reference evidence="10" key="1">
    <citation type="submission" date="2020-05" db="EMBL/GenBank/DDBJ databases">
        <authorList>
            <person name="Chiriac C."/>
            <person name="Salcher M."/>
            <person name="Ghai R."/>
            <person name="Kavagutti S V."/>
        </authorList>
    </citation>
    <scope>NUCLEOTIDE SEQUENCE</scope>
</reference>
<dbReference type="InterPro" id="IPR001851">
    <property type="entry name" value="ABC_transp_permease"/>
</dbReference>
<dbReference type="EMBL" id="CAEZVL010000013">
    <property type="protein sequence ID" value="CAB4623030.1"/>
    <property type="molecule type" value="Genomic_DNA"/>
</dbReference>
<comment type="subcellular location">
    <subcellularLocation>
        <location evidence="1">Cell membrane</location>
        <topology evidence="1">Multi-pass membrane protein</topology>
    </subcellularLocation>
</comment>
<evidence type="ECO:0000256" key="2">
    <source>
        <dbReference type="ARBA" id="ARBA00022475"/>
    </source>
</evidence>
<evidence type="ECO:0000256" key="1">
    <source>
        <dbReference type="ARBA" id="ARBA00004651"/>
    </source>
</evidence>
<evidence type="ECO:0000313" key="8">
    <source>
        <dbReference type="EMBL" id="CAB4589267.1"/>
    </source>
</evidence>
<dbReference type="Pfam" id="PF02653">
    <property type="entry name" value="BPD_transp_2"/>
    <property type="match status" value="1"/>
</dbReference>
<evidence type="ECO:0000313" key="9">
    <source>
        <dbReference type="EMBL" id="CAB4623030.1"/>
    </source>
</evidence>
<evidence type="ECO:0000256" key="3">
    <source>
        <dbReference type="ARBA" id="ARBA00022692"/>
    </source>
</evidence>
<feature type="transmembrane region" description="Helical" evidence="6">
    <location>
        <begin position="241"/>
        <end position="261"/>
    </location>
</feature>
<evidence type="ECO:0000313" key="7">
    <source>
        <dbReference type="EMBL" id="CAB4532768.1"/>
    </source>
</evidence>
<evidence type="ECO:0000256" key="4">
    <source>
        <dbReference type="ARBA" id="ARBA00022989"/>
    </source>
</evidence>
<evidence type="ECO:0000256" key="5">
    <source>
        <dbReference type="ARBA" id="ARBA00023136"/>
    </source>
</evidence>
<feature type="transmembrane region" description="Helical" evidence="6">
    <location>
        <begin position="319"/>
        <end position="338"/>
    </location>
</feature>
<dbReference type="EMBL" id="CAEZZV010000010">
    <property type="protein sequence ID" value="CAB4768757.1"/>
    <property type="molecule type" value="Genomic_DNA"/>
</dbReference>
<organism evidence="10">
    <name type="scientific">freshwater metagenome</name>
    <dbReference type="NCBI Taxonomy" id="449393"/>
    <lineage>
        <taxon>unclassified sequences</taxon>
        <taxon>metagenomes</taxon>
        <taxon>ecological metagenomes</taxon>
    </lineage>
</organism>
<feature type="transmembrane region" description="Helical" evidence="6">
    <location>
        <begin position="141"/>
        <end position="159"/>
    </location>
</feature>
<gene>
    <name evidence="7" type="ORF">UFOPK1421_00102</name>
    <name evidence="8" type="ORF">UFOPK1820_00056</name>
    <name evidence="9" type="ORF">UFOPK1960_00167</name>
    <name evidence="10" type="ORF">UFOPK2921_00143</name>
    <name evidence="11" type="ORF">UFOPK4275_00255</name>
    <name evidence="12" type="ORF">UFOPK4422_00184</name>
</gene>
<sequence length="361" mass="38558">MKNQRLQRVLVTSASSLLAVFVALCICAVILLITGKDPIQAYSTLFGAAGDIKVLQGTLNRATPLMISAAAVAIGFKMNLFNIGVEGQMRVALLATAVAGAAVDLPAPLHILFCLVVAMATGAIWAAFAGWLKVKRGVNEVISTIMLNFVALSLVAWAFDSFFTADSAPGVLLVKTKELPPSAWFPDIVDRRLNGMFFIAVLVLVLFYVLVWKTKFGFQLRASGANAGAARVTGVNPKRMVMISMLMSGALAGLVGMRALLGDVHAYQNNLAEQQGFNGIAVALLGRNHPLGIFISALLFGYLGEASGRLQLEDIPKEITTIMTGIIVLAVVIINEAVKRWDDKRIQHKAALALATRVVAQ</sequence>
<keyword evidence="4 6" id="KW-1133">Transmembrane helix</keyword>
<protein>
    <submittedName>
        <fullName evidence="10">Unannotated protein</fullName>
    </submittedName>
</protein>
<evidence type="ECO:0000256" key="6">
    <source>
        <dbReference type="SAM" id="Phobius"/>
    </source>
</evidence>
<feature type="transmembrane region" description="Helical" evidence="6">
    <location>
        <begin position="109"/>
        <end position="129"/>
    </location>
</feature>
<keyword evidence="5 6" id="KW-0472">Membrane</keyword>
<dbReference type="EMBL" id="CAEZSL010000006">
    <property type="protein sequence ID" value="CAB4532768.1"/>
    <property type="molecule type" value="Genomic_DNA"/>
</dbReference>
<feature type="transmembrane region" description="Helical" evidence="6">
    <location>
        <begin position="193"/>
        <end position="211"/>
    </location>
</feature>
<dbReference type="GO" id="GO:0022857">
    <property type="term" value="F:transmembrane transporter activity"/>
    <property type="evidence" value="ECO:0007669"/>
    <property type="project" value="InterPro"/>
</dbReference>
<dbReference type="PANTHER" id="PTHR47089:SF1">
    <property type="entry name" value="GUANOSINE ABC TRANSPORTER PERMEASE PROTEIN NUPP"/>
    <property type="match status" value="1"/>
</dbReference>
<keyword evidence="2" id="KW-1003">Cell membrane</keyword>
<name>A0A6J6VE34_9ZZZZ</name>
<dbReference type="AlphaFoldDB" id="A0A6J6VE34"/>
<evidence type="ECO:0000313" key="10">
    <source>
        <dbReference type="EMBL" id="CAB4768757.1"/>
    </source>
</evidence>
<feature type="transmembrane region" description="Helical" evidence="6">
    <location>
        <begin position="9"/>
        <end position="33"/>
    </location>
</feature>
<dbReference type="EMBL" id="CAFBQJ010000026">
    <property type="protein sequence ID" value="CAB5045587.1"/>
    <property type="molecule type" value="Genomic_DNA"/>
</dbReference>